<feature type="region of interest" description="Disordered" evidence="1">
    <location>
        <begin position="29"/>
        <end position="58"/>
    </location>
</feature>
<sequence length="58" mass="6388">MSGLKPKAEFRLRGKRLGDSQKLKVAIGGPLQRRRDGAIPRATSFVRKGENAPEAKRS</sequence>
<dbReference type="EMBL" id="KV878208">
    <property type="protein sequence ID" value="OJI79316.1"/>
    <property type="molecule type" value="Genomic_DNA"/>
</dbReference>
<organism evidence="2 3">
    <name type="scientific">Aspergillus tubingensis (strain CBS 134.48)</name>
    <dbReference type="NCBI Taxonomy" id="767770"/>
    <lineage>
        <taxon>Eukaryota</taxon>
        <taxon>Fungi</taxon>
        <taxon>Dikarya</taxon>
        <taxon>Ascomycota</taxon>
        <taxon>Pezizomycotina</taxon>
        <taxon>Eurotiomycetes</taxon>
        <taxon>Eurotiomycetidae</taxon>
        <taxon>Eurotiales</taxon>
        <taxon>Aspergillaceae</taxon>
        <taxon>Aspergillus</taxon>
        <taxon>Aspergillus subgen. Circumdati</taxon>
    </lineage>
</organism>
<dbReference type="VEuPathDB" id="FungiDB:ASPTUDRAFT_47930"/>
<protein>
    <submittedName>
        <fullName evidence="2">Uncharacterized protein</fullName>
    </submittedName>
</protein>
<dbReference type="Proteomes" id="UP000184304">
    <property type="component" value="Unassembled WGS sequence"/>
</dbReference>
<reference evidence="3" key="1">
    <citation type="journal article" date="2017" name="Genome Biol.">
        <title>Comparative genomics reveals high biological diversity and specific adaptations in the industrially and medically important fungal genus Aspergillus.</title>
        <authorList>
            <person name="de Vries R.P."/>
            <person name="Riley R."/>
            <person name="Wiebenga A."/>
            <person name="Aguilar-Osorio G."/>
            <person name="Amillis S."/>
            <person name="Uchima C.A."/>
            <person name="Anderluh G."/>
            <person name="Asadollahi M."/>
            <person name="Askin M."/>
            <person name="Barry K."/>
            <person name="Battaglia E."/>
            <person name="Bayram O."/>
            <person name="Benocci T."/>
            <person name="Braus-Stromeyer S.A."/>
            <person name="Caldana C."/>
            <person name="Canovas D."/>
            <person name="Cerqueira G.C."/>
            <person name="Chen F."/>
            <person name="Chen W."/>
            <person name="Choi C."/>
            <person name="Clum A."/>
            <person name="Dos Santos R.A."/>
            <person name="Damasio A.R."/>
            <person name="Diallinas G."/>
            <person name="Emri T."/>
            <person name="Fekete E."/>
            <person name="Flipphi M."/>
            <person name="Freyberg S."/>
            <person name="Gallo A."/>
            <person name="Gournas C."/>
            <person name="Habgood R."/>
            <person name="Hainaut M."/>
            <person name="Harispe M.L."/>
            <person name="Henrissat B."/>
            <person name="Hilden K.S."/>
            <person name="Hope R."/>
            <person name="Hossain A."/>
            <person name="Karabika E."/>
            <person name="Karaffa L."/>
            <person name="Karanyi Z."/>
            <person name="Krasevec N."/>
            <person name="Kuo A."/>
            <person name="Kusch H."/>
            <person name="LaButti K."/>
            <person name="Lagendijk E.L."/>
            <person name="Lapidus A."/>
            <person name="Levasseur A."/>
            <person name="Lindquist E."/>
            <person name="Lipzen A."/>
            <person name="Logrieco A.F."/>
            <person name="MacCabe A."/>
            <person name="Maekelae M.R."/>
            <person name="Malavazi I."/>
            <person name="Melin P."/>
            <person name="Meyer V."/>
            <person name="Mielnichuk N."/>
            <person name="Miskei M."/>
            <person name="Molnar A.P."/>
            <person name="Mule G."/>
            <person name="Ngan C.Y."/>
            <person name="Orejas M."/>
            <person name="Orosz E."/>
            <person name="Ouedraogo J.P."/>
            <person name="Overkamp K.M."/>
            <person name="Park H.-S."/>
            <person name="Perrone G."/>
            <person name="Piumi F."/>
            <person name="Punt P.J."/>
            <person name="Ram A.F."/>
            <person name="Ramon A."/>
            <person name="Rauscher S."/>
            <person name="Record E."/>
            <person name="Riano-Pachon D.M."/>
            <person name="Robert V."/>
            <person name="Roehrig J."/>
            <person name="Ruller R."/>
            <person name="Salamov A."/>
            <person name="Salih N.S."/>
            <person name="Samson R.A."/>
            <person name="Sandor E."/>
            <person name="Sanguinetti M."/>
            <person name="Schuetze T."/>
            <person name="Sepcic K."/>
            <person name="Shelest E."/>
            <person name="Sherlock G."/>
            <person name="Sophianopoulou V."/>
            <person name="Squina F.M."/>
            <person name="Sun H."/>
            <person name="Susca A."/>
            <person name="Todd R.B."/>
            <person name="Tsang A."/>
            <person name="Unkles S.E."/>
            <person name="van de Wiele N."/>
            <person name="van Rossen-Uffink D."/>
            <person name="Oliveira J.V."/>
            <person name="Vesth T.C."/>
            <person name="Visser J."/>
            <person name="Yu J.-H."/>
            <person name="Zhou M."/>
            <person name="Andersen M.R."/>
            <person name="Archer D.B."/>
            <person name="Baker S.E."/>
            <person name="Benoit I."/>
            <person name="Brakhage A.A."/>
            <person name="Braus G.H."/>
            <person name="Fischer R."/>
            <person name="Frisvad J.C."/>
            <person name="Goldman G.H."/>
            <person name="Houbraken J."/>
            <person name="Oakley B."/>
            <person name="Pocsi I."/>
            <person name="Scazzocchio C."/>
            <person name="Seiboth B."/>
            <person name="vanKuyk P.A."/>
            <person name="Wortman J."/>
            <person name="Dyer P.S."/>
            <person name="Grigoriev I.V."/>
        </authorList>
    </citation>
    <scope>NUCLEOTIDE SEQUENCE [LARGE SCALE GENOMIC DNA]</scope>
    <source>
        <strain evidence="3">CBS 134.48</strain>
    </source>
</reference>
<dbReference type="AlphaFoldDB" id="A0A1L9MQJ7"/>
<evidence type="ECO:0000313" key="2">
    <source>
        <dbReference type="EMBL" id="OJI79316.1"/>
    </source>
</evidence>
<accession>A0A1L9MQJ7</accession>
<evidence type="ECO:0000256" key="1">
    <source>
        <dbReference type="SAM" id="MobiDB-lite"/>
    </source>
</evidence>
<name>A0A1L9MQJ7_ASPTC</name>
<proteinExistence type="predicted"/>
<evidence type="ECO:0000313" key="3">
    <source>
        <dbReference type="Proteomes" id="UP000184304"/>
    </source>
</evidence>
<feature type="compositionally biased region" description="Basic and acidic residues" evidence="1">
    <location>
        <begin position="47"/>
        <end position="58"/>
    </location>
</feature>
<keyword evidence="3" id="KW-1185">Reference proteome</keyword>
<gene>
    <name evidence="2" type="ORF">ASPTUDRAFT_47930</name>
</gene>